<evidence type="ECO:0000256" key="5">
    <source>
        <dbReference type="ARBA" id="ARBA00022833"/>
    </source>
</evidence>
<reference evidence="7 8" key="1">
    <citation type="journal article" date="2019" name="Int. J. Syst. Evol. Microbiol.">
        <title>The Global Catalogue of Microorganisms (GCM) 10K type strain sequencing project: providing services to taxonomists for standard genome sequencing and annotation.</title>
        <authorList>
            <consortium name="The Broad Institute Genomics Platform"/>
            <consortium name="The Broad Institute Genome Sequencing Center for Infectious Disease"/>
            <person name="Wu L."/>
            <person name="Ma J."/>
        </authorList>
    </citation>
    <scope>NUCLEOTIDE SEQUENCE [LARGE SCALE GENOMIC DNA]</scope>
    <source>
        <strain evidence="7 8">WLHS5</strain>
    </source>
</reference>
<organism evidence="7 8">
    <name type="scientific">Halosolutus amylolyticus</name>
    <dbReference type="NCBI Taxonomy" id="2932267"/>
    <lineage>
        <taxon>Archaea</taxon>
        <taxon>Methanobacteriati</taxon>
        <taxon>Methanobacteriota</taxon>
        <taxon>Stenosarchaea group</taxon>
        <taxon>Halobacteria</taxon>
        <taxon>Halobacteriales</taxon>
        <taxon>Natrialbaceae</taxon>
        <taxon>Halosolutus</taxon>
    </lineage>
</organism>
<dbReference type="GO" id="GO:0016787">
    <property type="term" value="F:hydrolase activity"/>
    <property type="evidence" value="ECO:0007669"/>
    <property type="project" value="UniProtKB-KW"/>
</dbReference>
<dbReference type="AlphaFoldDB" id="A0ABD5PIP7"/>
<dbReference type="GO" id="GO:0046872">
    <property type="term" value="F:metal ion binding"/>
    <property type="evidence" value="ECO:0007669"/>
    <property type="project" value="UniProtKB-KW"/>
</dbReference>
<keyword evidence="8" id="KW-1185">Reference proteome</keyword>
<evidence type="ECO:0000256" key="1">
    <source>
        <dbReference type="ARBA" id="ARBA00001947"/>
    </source>
</evidence>
<keyword evidence="4" id="KW-0378">Hydrolase</keyword>
<evidence type="ECO:0000313" key="8">
    <source>
        <dbReference type="Proteomes" id="UP001595898"/>
    </source>
</evidence>
<dbReference type="RefSeq" id="WP_250142384.1">
    <property type="nucleotide sequence ID" value="NZ_JALIQP010000007.1"/>
</dbReference>
<comment type="similarity">
    <text evidence="2">Belongs to the metallo-beta-lactamase superfamily.</text>
</comment>
<dbReference type="InterPro" id="IPR036866">
    <property type="entry name" value="RibonucZ/Hydroxyglut_hydro"/>
</dbReference>
<evidence type="ECO:0000259" key="6">
    <source>
        <dbReference type="SMART" id="SM00849"/>
    </source>
</evidence>
<dbReference type="InterPro" id="IPR001279">
    <property type="entry name" value="Metallo-B-lactamas"/>
</dbReference>
<dbReference type="SMART" id="SM00849">
    <property type="entry name" value="Lactamase_B"/>
    <property type="match status" value="1"/>
</dbReference>
<dbReference type="Proteomes" id="UP001595898">
    <property type="component" value="Unassembled WGS sequence"/>
</dbReference>
<protein>
    <submittedName>
        <fullName evidence="7">N-acyl homoserine lactonase family protein</fullName>
    </submittedName>
</protein>
<comment type="caution">
    <text evidence="7">The sequence shown here is derived from an EMBL/GenBank/DDBJ whole genome shotgun (WGS) entry which is preliminary data.</text>
</comment>
<sequence length="255" mass="28427">MSETQLHALNTANLTFPYTPVVGLDTGSFTCSIPVYLIDHPEGTVLVDTGLNHELVEDPETYGASHLEGMVAGTDIKNTQPPTAQFADLGYEPSEIDYVILTHLHFDHTGYIDAFPEAEFVVQRDELQYAWWPEKEQHPFYLVDDFAPLREYDVSAISGEYDLFGDGSVRCVPTPGHTPGHQSVAVTLGPNETVILAADVAYCREAYEQELWMTFDWSVEKTLESIRSVRHMAATEGATVSILHDPADLERLTEH</sequence>
<proteinExistence type="inferred from homology"/>
<dbReference type="Gene3D" id="3.60.15.10">
    <property type="entry name" value="Ribonuclease Z/Hydroxyacylglutathione hydrolase-like"/>
    <property type="match status" value="1"/>
</dbReference>
<dbReference type="Pfam" id="PF00753">
    <property type="entry name" value="Lactamase_B"/>
    <property type="match status" value="1"/>
</dbReference>
<evidence type="ECO:0000256" key="3">
    <source>
        <dbReference type="ARBA" id="ARBA00022723"/>
    </source>
</evidence>
<keyword evidence="3" id="KW-0479">Metal-binding</keyword>
<dbReference type="EMBL" id="JBHSFA010000001">
    <property type="protein sequence ID" value="MFC4540338.1"/>
    <property type="molecule type" value="Genomic_DNA"/>
</dbReference>
<gene>
    <name evidence="7" type="ORF">ACFO5R_00085</name>
</gene>
<evidence type="ECO:0000256" key="4">
    <source>
        <dbReference type="ARBA" id="ARBA00022801"/>
    </source>
</evidence>
<feature type="domain" description="Metallo-beta-lactamase" evidence="6">
    <location>
        <begin position="32"/>
        <end position="244"/>
    </location>
</feature>
<comment type="cofactor">
    <cofactor evidence="1">
        <name>Zn(2+)</name>
        <dbReference type="ChEBI" id="CHEBI:29105"/>
    </cofactor>
</comment>
<keyword evidence="5" id="KW-0862">Zinc</keyword>
<evidence type="ECO:0000313" key="7">
    <source>
        <dbReference type="EMBL" id="MFC4540338.1"/>
    </source>
</evidence>
<dbReference type="PANTHER" id="PTHR42978">
    <property type="entry name" value="QUORUM-QUENCHING LACTONASE YTNP-RELATED-RELATED"/>
    <property type="match status" value="1"/>
</dbReference>
<dbReference type="InterPro" id="IPR051013">
    <property type="entry name" value="MBL_superfamily_lactonases"/>
</dbReference>
<accession>A0ABD5PIP7</accession>
<evidence type="ECO:0000256" key="2">
    <source>
        <dbReference type="ARBA" id="ARBA00007749"/>
    </source>
</evidence>
<dbReference type="SUPFAM" id="SSF56281">
    <property type="entry name" value="Metallo-hydrolase/oxidoreductase"/>
    <property type="match status" value="1"/>
</dbReference>
<name>A0ABD5PIP7_9EURY</name>
<dbReference type="PANTHER" id="PTHR42978:SF2">
    <property type="entry name" value="102 KBASES UNSTABLE REGION: FROM 1 TO 119443"/>
    <property type="match status" value="1"/>
</dbReference>
<dbReference type="CDD" id="cd07729">
    <property type="entry name" value="AHL_lactonase_MBL-fold"/>
    <property type="match status" value="1"/>
</dbReference>